<organism evidence="1">
    <name type="scientific">Anguilla anguilla</name>
    <name type="common">European freshwater eel</name>
    <name type="synonym">Muraena anguilla</name>
    <dbReference type="NCBI Taxonomy" id="7936"/>
    <lineage>
        <taxon>Eukaryota</taxon>
        <taxon>Metazoa</taxon>
        <taxon>Chordata</taxon>
        <taxon>Craniata</taxon>
        <taxon>Vertebrata</taxon>
        <taxon>Euteleostomi</taxon>
        <taxon>Actinopterygii</taxon>
        <taxon>Neopterygii</taxon>
        <taxon>Teleostei</taxon>
        <taxon>Anguilliformes</taxon>
        <taxon>Anguillidae</taxon>
        <taxon>Anguilla</taxon>
    </lineage>
</organism>
<dbReference type="AlphaFoldDB" id="A0A0E9Q9Y5"/>
<sequence length="35" mass="4022">MRMCCFDSNPRSRKKVYQNASSKVHCPEANVSCML</sequence>
<accession>A0A0E9Q9Y5</accession>
<name>A0A0E9Q9Y5_ANGAN</name>
<evidence type="ECO:0000313" key="1">
    <source>
        <dbReference type="EMBL" id="JAH12908.1"/>
    </source>
</evidence>
<dbReference type="EMBL" id="GBXM01095669">
    <property type="protein sequence ID" value="JAH12908.1"/>
    <property type="molecule type" value="Transcribed_RNA"/>
</dbReference>
<reference evidence="1" key="2">
    <citation type="journal article" date="2015" name="Fish Shellfish Immunol.">
        <title>Early steps in the European eel (Anguilla anguilla)-Vibrio vulnificus interaction in the gills: Role of the RtxA13 toxin.</title>
        <authorList>
            <person name="Callol A."/>
            <person name="Pajuelo D."/>
            <person name="Ebbesson L."/>
            <person name="Teles M."/>
            <person name="MacKenzie S."/>
            <person name="Amaro C."/>
        </authorList>
    </citation>
    <scope>NUCLEOTIDE SEQUENCE</scope>
</reference>
<proteinExistence type="predicted"/>
<protein>
    <submittedName>
        <fullName evidence="1">Uncharacterized protein</fullName>
    </submittedName>
</protein>
<reference evidence="1" key="1">
    <citation type="submission" date="2014-11" db="EMBL/GenBank/DDBJ databases">
        <authorList>
            <person name="Amaro Gonzalez C."/>
        </authorList>
    </citation>
    <scope>NUCLEOTIDE SEQUENCE</scope>
</reference>